<gene>
    <name evidence="1" type="ORF">EYZ11_011774</name>
</gene>
<proteinExistence type="predicted"/>
<protein>
    <submittedName>
        <fullName evidence="1">Uncharacterized protein</fullName>
    </submittedName>
</protein>
<dbReference type="AlphaFoldDB" id="A0A4S3J287"/>
<dbReference type="Proteomes" id="UP000308092">
    <property type="component" value="Unassembled WGS sequence"/>
</dbReference>
<evidence type="ECO:0000313" key="1">
    <source>
        <dbReference type="EMBL" id="THC88775.1"/>
    </source>
</evidence>
<keyword evidence="2" id="KW-1185">Reference proteome</keyword>
<accession>A0A4S3J287</accession>
<organism evidence="1 2">
    <name type="scientific">Aspergillus tanneri</name>
    <dbReference type="NCBI Taxonomy" id="1220188"/>
    <lineage>
        <taxon>Eukaryota</taxon>
        <taxon>Fungi</taxon>
        <taxon>Dikarya</taxon>
        <taxon>Ascomycota</taxon>
        <taxon>Pezizomycotina</taxon>
        <taxon>Eurotiomycetes</taxon>
        <taxon>Eurotiomycetidae</taxon>
        <taxon>Eurotiales</taxon>
        <taxon>Aspergillaceae</taxon>
        <taxon>Aspergillus</taxon>
        <taxon>Aspergillus subgen. Circumdati</taxon>
    </lineage>
</organism>
<comment type="caution">
    <text evidence="1">The sequence shown here is derived from an EMBL/GenBank/DDBJ whole genome shotgun (WGS) entry which is preliminary data.</text>
</comment>
<dbReference type="VEuPathDB" id="FungiDB:EYZ11_011774"/>
<sequence>MADRLQKAYHQAVGNHVSCEV</sequence>
<evidence type="ECO:0000313" key="2">
    <source>
        <dbReference type="Proteomes" id="UP000308092"/>
    </source>
</evidence>
<name>A0A4S3J287_9EURO</name>
<reference evidence="1 2" key="1">
    <citation type="submission" date="2019-03" db="EMBL/GenBank/DDBJ databases">
        <title>The genome sequence of a newly discovered highly antifungal drug resistant Aspergillus species, Aspergillus tanneri NIH 1004.</title>
        <authorList>
            <person name="Mounaud S."/>
            <person name="Singh I."/>
            <person name="Joardar V."/>
            <person name="Pakala S."/>
            <person name="Pakala S."/>
            <person name="Venepally P."/>
            <person name="Hoover J."/>
            <person name="Nierman W."/>
            <person name="Chung J."/>
            <person name="Losada L."/>
        </authorList>
    </citation>
    <scope>NUCLEOTIDE SEQUENCE [LARGE SCALE GENOMIC DNA]</scope>
    <source>
        <strain evidence="1 2">NIH1004</strain>
    </source>
</reference>
<dbReference type="EMBL" id="SOSA01000771">
    <property type="protein sequence ID" value="THC88775.1"/>
    <property type="molecule type" value="Genomic_DNA"/>
</dbReference>